<name>A0A5D4HA83_9HYPH</name>
<proteinExistence type="predicted"/>
<gene>
    <name evidence="1" type="ORF">FY036_00740</name>
</gene>
<comment type="caution">
    <text evidence="1">The sequence shown here is derived from an EMBL/GenBank/DDBJ whole genome shotgun (WGS) entry which is preliminary data.</text>
</comment>
<accession>A0A5D4HA83</accession>
<dbReference type="AlphaFoldDB" id="A0A5D4HA83"/>
<reference evidence="1 2" key="1">
    <citation type="submission" date="2019-08" db="EMBL/GenBank/DDBJ databases">
        <authorList>
            <person name="Seo Y.L."/>
        </authorList>
    </citation>
    <scope>NUCLEOTIDE SEQUENCE [LARGE SCALE GENOMIC DNA]</scope>
    <source>
        <strain evidence="1 2">MaA-C15</strain>
    </source>
</reference>
<keyword evidence="2" id="KW-1185">Reference proteome</keyword>
<evidence type="ECO:0000313" key="1">
    <source>
        <dbReference type="EMBL" id="TYR36749.1"/>
    </source>
</evidence>
<dbReference type="Proteomes" id="UP000323258">
    <property type="component" value="Unassembled WGS sequence"/>
</dbReference>
<protein>
    <submittedName>
        <fullName evidence="1">Uncharacterized protein</fullName>
    </submittedName>
</protein>
<dbReference type="EMBL" id="VSZS01000044">
    <property type="protein sequence ID" value="TYR36749.1"/>
    <property type="molecule type" value="Genomic_DNA"/>
</dbReference>
<organism evidence="1 2">
    <name type="scientific">Neoaquamicrobium microcysteis</name>
    <dbReference type="NCBI Taxonomy" id="2682781"/>
    <lineage>
        <taxon>Bacteria</taxon>
        <taxon>Pseudomonadati</taxon>
        <taxon>Pseudomonadota</taxon>
        <taxon>Alphaproteobacteria</taxon>
        <taxon>Hyphomicrobiales</taxon>
        <taxon>Phyllobacteriaceae</taxon>
        <taxon>Neoaquamicrobium</taxon>
    </lineage>
</organism>
<evidence type="ECO:0000313" key="2">
    <source>
        <dbReference type="Proteomes" id="UP000323258"/>
    </source>
</evidence>
<sequence>MDIIDVHTRSIADIADAYARTRQQRSRPLSIRTAIRALRILAPENPCSDKELSGIVAAAAVRYGHPVEFDA</sequence>
<reference evidence="1 2" key="2">
    <citation type="submission" date="2019-09" db="EMBL/GenBank/DDBJ databases">
        <title>Mesorhizobium sp. MaA-C15 isolated from Microcystis aeruginosa.</title>
        <authorList>
            <person name="Jeong S.E."/>
            <person name="Jin H.M."/>
            <person name="Jeon C.O."/>
        </authorList>
    </citation>
    <scope>NUCLEOTIDE SEQUENCE [LARGE SCALE GENOMIC DNA]</scope>
    <source>
        <strain evidence="1 2">MaA-C15</strain>
    </source>
</reference>